<sequence>MIKADSLVNALYFSCICTLLCLCSCSKKAVPVKAEETTFTWEVTTTGVPHTYLLDQLPGIASYEGKTYMLGGAGAMWNSFTDPAAFNAWAMRKGSKMDDLELQEQPKMVQNFPDLHTEGNDWCFYWLMGLWIDPASGTFYSIAYSEYNYLNGWVTEAKERRMGLATSLDKGRTWRYQGDIITQDKSAPPPAGQQYYGAGDLSLLIPGDGYVYVYYKKGFYSLTTLNRSAQDICVARCLLSDKFAPGKWHKFYNGTWTEAGLGGRETIVIPYVNIANVVFNEYLQKYVCIGNAVSGKTFIAFANSLEKQDWTERDFTFPDITHHYNWQVNTTDNNPYIMGQTFRLYTCGLDITTTPNTKTGKYYTIKFIKK</sequence>
<dbReference type="RefSeq" id="WP_354660117.1">
    <property type="nucleotide sequence ID" value="NZ_JBEXAC010000001.1"/>
</dbReference>
<keyword evidence="3" id="KW-1185">Reference proteome</keyword>
<reference evidence="2 3" key="1">
    <citation type="submission" date="2024-06" db="EMBL/GenBank/DDBJ databases">
        <title>Chitinophaga defluvii sp. nov., isolated from municipal sewage.</title>
        <authorList>
            <person name="Zhang L."/>
        </authorList>
    </citation>
    <scope>NUCLEOTIDE SEQUENCE [LARGE SCALE GENOMIC DNA]</scope>
    <source>
        <strain evidence="2 3">H8</strain>
    </source>
</reference>
<gene>
    <name evidence="2" type="ORF">ABR189_08880</name>
</gene>
<keyword evidence="1" id="KW-0732">Signal</keyword>
<accession>A0ABV2T356</accession>
<dbReference type="EMBL" id="JBEXAC010000001">
    <property type="protein sequence ID" value="MET6997481.1"/>
    <property type="molecule type" value="Genomic_DNA"/>
</dbReference>
<feature type="signal peptide" evidence="1">
    <location>
        <begin position="1"/>
        <end position="29"/>
    </location>
</feature>
<comment type="caution">
    <text evidence="2">The sequence shown here is derived from an EMBL/GenBank/DDBJ whole genome shotgun (WGS) entry which is preliminary data.</text>
</comment>
<dbReference type="Proteomes" id="UP001549749">
    <property type="component" value="Unassembled WGS sequence"/>
</dbReference>
<evidence type="ECO:0000256" key="1">
    <source>
        <dbReference type="SAM" id="SignalP"/>
    </source>
</evidence>
<proteinExistence type="predicted"/>
<protein>
    <recommendedName>
        <fullName evidence="4">DUF4185 domain-containing protein</fullName>
    </recommendedName>
</protein>
<evidence type="ECO:0008006" key="4">
    <source>
        <dbReference type="Google" id="ProtNLM"/>
    </source>
</evidence>
<name>A0ABV2T356_9BACT</name>
<feature type="chain" id="PRO_5046475272" description="DUF4185 domain-containing protein" evidence="1">
    <location>
        <begin position="30"/>
        <end position="370"/>
    </location>
</feature>
<evidence type="ECO:0000313" key="2">
    <source>
        <dbReference type="EMBL" id="MET6997481.1"/>
    </source>
</evidence>
<organism evidence="2 3">
    <name type="scientific">Chitinophaga defluvii</name>
    <dbReference type="NCBI Taxonomy" id="3163343"/>
    <lineage>
        <taxon>Bacteria</taxon>
        <taxon>Pseudomonadati</taxon>
        <taxon>Bacteroidota</taxon>
        <taxon>Chitinophagia</taxon>
        <taxon>Chitinophagales</taxon>
        <taxon>Chitinophagaceae</taxon>
        <taxon>Chitinophaga</taxon>
    </lineage>
</organism>
<evidence type="ECO:0000313" key="3">
    <source>
        <dbReference type="Proteomes" id="UP001549749"/>
    </source>
</evidence>